<dbReference type="OrthoDB" id="1082028at2"/>
<evidence type="ECO:0000313" key="1">
    <source>
        <dbReference type="EMBL" id="SFF14229.1"/>
    </source>
</evidence>
<sequence length="118" mass="12515">MERMAESAWLTFHCETGKQARVATFRHTGGEWQLAEVSADALPEGGTIPGRITKTGPFGIASDYTGCPGCGADSYVRCGECGEMCCWRTSTSHHTCPGCGNHGQVSGRIRSAEAMDVA</sequence>
<dbReference type="AlphaFoldDB" id="A0A1I2GAS3"/>
<dbReference type="EMBL" id="FONV01000006">
    <property type="protein sequence ID" value="SFF14229.1"/>
    <property type="molecule type" value="Genomic_DNA"/>
</dbReference>
<dbReference type="RefSeq" id="WP_143133812.1">
    <property type="nucleotide sequence ID" value="NZ_BOMT01000024.1"/>
</dbReference>
<protein>
    <recommendedName>
        <fullName evidence="3">TerY-C metal binding domain-containing protein</fullName>
    </recommendedName>
</protein>
<organism evidence="1 2">
    <name type="scientific">Actinoplanes philippinensis</name>
    <dbReference type="NCBI Taxonomy" id="35752"/>
    <lineage>
        <taxon>Bacteria</taxon>
        <taxon>Bacillati</taxon>
        <taxon>Actinomycetota</taxon>
        <taxon>Actinomycetes</taxon>
        <taxon>Micromonosporales</taxon>
        <taxon>Micromonosporaceae</taxon>
        <taxon>Actinoplanes</taxon>
    </lineage>
</organism>
<dbReference type="Proteomes" id="UP000199645">
    <property type="component" value="Unassembled WGS sequence"/>
</dbReference>
<evidence type="ECO:0000313" key="2">
    <source>
        <dbReference type="Proteomes" id="UP000199645"/>
    </source>
</evidence>
<proteinExistence type="predicted"/>
<reference evidence="1 2" key="1">
    <citation type="submission" date="2016-10" db="EMBL/GenBank/DDBJ databases">
        <authorList>
            <person name="de Groot N.N."/>
        </authorList>
    </citation>
    <scope>NUCLEOTIDE SEQUENCE [LARGE SCALE GENOMIC DNA]</scope>
    <source>
        <strain evidence="1 2">DSM 43019</strain>
    </source>
</reference>
<keyword evidence="2" id="KW-1185">Reference proteome</keyword>
<name>A0A1I2GAS3_9ACTN</name>
<evidence type="ECO:0008006" key="3">
    <source>
        <dbReference type="Google" id="ProtNLM"/>
    </source>
</evidence>
<dbReference type="STRING" id="35752.SAMN05421541_106357"/>
<accession>A0A1I2GAS3</accession>
<gene>
    <name evidence="1" type="ORF">SAMN05421541_106357</name>
</gene>